<comment type="cofactor">
    <cofactor evidence="1">
        <name>L-ascorbate</name>
        <dbReference type="ChEBI" id="CHEBI:38290"/>
    </cofactor>
</comment>
<dbReference type="InterPro" id="IPR006620">
    <property type="entry name" value="Pro_4_hyd_alph"/>
</dbReference>
<dbReference type="Pfam" id="PF13640">
    <property type="entry name" value="2OG-FeII_Oxy_3"/>
    <property type="match status" value="1"/>
</dbReference>
<dbReference type="AlphaFoldDB" id="A0A6C0IVV9"/>
<organism evidence="7">
    <name type="scientific">viral metagenome</name>
    <dbReference type="NCBI Taxonomy" id="1070528"/>
    <lineage>
        <taxon>unclassified sequences</taxon>
        <taxon>metagenomes</taxon>
        <taxon>organismal metagenomes</taxon>
    </lineage>
</organism>
<dbReference type="EMBL" id="MN740245">
    <property type="protein sequence ID" value="QHT95673.1"/>
    <property type="molecule type" value="Genomic_DNA"/>
</dbReference>
<evidence type="ECO:0000256" key="1">
    <source>
        <dbReference type="ARBA" id="ARBA00001961"/>
    </source>
</evidence>
<dbReference type="Gene3D" id="2.60.120.620">
    <property type="entry name" value="q2cbj1_9rhob like domain"/>
    <property type="match status" value="1"/>
</dbReference>
<evidence type="ECO:0000256" key="3">
    <source>
        <dbReference type="ARBA" id="ARBA00022964"/>
    </source>
</evidence>
<keyword evidence="5" id="KW-0408">Iron</keyword>
<keyword evidence="3" id="KW-0223">Dioxygenase</keyword>
<dbReference type="GO" id="GO:0031418">
    <property type="term" value="F:L-ascorbic acid binding"/>
    <property type="evidence" value="ECO:0007669"/>
    <property type="project" value="InterPro"/>
</dbReference>
<dbReference type="GO" id="GO:0005506">
    <property type="term" value="F:iron ion binding"/>
    <property type="evidence" value="ECO:0007669"/>
    <property type="project" value="InterPro"/>
</dbReference>
<evidence type="ECO:0000313" key="7">
    <source>
        <dbReference type="EMBL" id="QHT95673.1"/>
    </source>
</evidence>
<evidence type="ECO:0000256" key="5">
    <source>
        <dbReference type="ARBA" id="ARBA00023004"/>
    </source>
</evidence>
<dbReference type="InterPro" id="IPR045054">
    <property type="entry name" value="P4HA-like"/>
</dbReference>
<dbReference type="PANTHER" id="PTHR10869">
    <property type="entry name" value="PROLYL 4-HYDROXYLASE ALPHA SUBUNIT"/>
    <property type="match status" value="1"/>
</dbReference>
<evidence type="ECO:0000256" key="4">
    <source>
        <dbReference type="ARBA" id="ARBA00023002"/>
    </source>
</evidence>
<evidence type="ECO:0000256" key="2">
    <source>
        <dbReference type="ARBA" id="ARBA00022723"/>
    </source>
</evidence>
<keyword evidence="2" id="KW-0479">Metal-binding</keyword>
<proteinExistence type="predicted"/>
<feature type="domain" description="Prolyl 4-hydroxylase alpha subunit" evidence="6">
    <location>
        <begin position="12"/>
        <end position="195"/>
    </location>
</feature>
<keyword evidence="4" id="KW-0560">Oxidoreductase</keyword>
<dbReference type="SUPFAM" id="SSF51197">
    <property type="entry name" value="Clavaminate synthase-like"/>
    <property type="match status" value="1"/>
</dbReference>
<dbReference type="SMART" id="SM00702">
    <property type="entry name" value="P4Hc"/>
    <property type="match status" value="1"/>
</dbReference>
<dbReference type="GO" id="GO:0004656">
    <property type="term" value="F:procollagen-proline 4-dioxygenase activity"/>
    <property type="evidence" value="ECO:0007669"/>
    <property type="project" value="TreeGrafter"/>
</dbReference>
<sequence>MEIEITDLKFNKFAIILDNVFTKEECASLIKLSEETPENYEIAKISYDDEQIIDTSYRNNQRWLHFDKKLAERFFEKIKSYIPIEFEGNPVSCLNERLSFLKYSVGEYFRAHEDGYYIRPDNSEMSYITVQIYLNDLKEEDGGATTFIKDTYNRIYQDYIVIPKVGRVLLFEHNIEHEGSILKNGLKYCIRTDVMYSITKIITKYK</sequence>
<dbReference type="GO" id="GO:0005783">
    <property type="term" value="C:endoplasmic reticulum"/>
    <property type="evidence" value="ECO:0007669"/>
    <property type="project" value="TreeGrafter"/>
</dbReference>
<reference evidence="7" key="1">
    <citation type="journal article" date="2020" name="Nature">
        <title>Giant virus diversity and host interactions through global metagenomics.</title>
        <authorList>
            <person name="Schulz F."/>
            <person name="Roux S."/>
            <person name="Paez-Espino D."/>
            <person name="Jungbluth S."/>
            <person name="Walsh D.A."/>
            <person name="Denef V.J."/>
            <person name="McMahon K.D."/>
            <person name="Konstantinidis K.T."/>
            <person name="Eloe-Fadrosh E.A."/>
            <person name="Kyrpides N.C."/>
            <person name="Woyke T."/>
        </authorList>
    </citation>
    <scope>NUCLEOTIDE SEQUENCE</scope>
    <source>
        <strain evidence="7">GVMAG-M-3300024301-20</strain>
    </source>
</reference>
<accession>A0A6C0IVV9</accession>
<dbReference type="InterPro" id="IPR044862">
    <property type="entry name" value="Pro_4_hyd_alph_FE2OG_OXY"/>
</dbReference>
<dbReference type="PANTHER" id="PTHR10869:SF241">
    <property type="entry name" value="FE2OG DIOXYGENASE DOMAIN-CONTAINING PROTEIN"/>
    <property type="match status" value="1"/>
</dbReference>
<name>A0A6C0IVV9_9ZZZZ</name>
<evidence type="ECO:0000259" key="6">
    <source>
        <dbReference type="SMART" id="SM00702"/>
    </source>
</evidence>
<protein>
    <recommendedName>
        <fullName evidence="6">Prolyl 4-hydroxylase alpha subunit domain-containing protein</fullName>
    </recommendedName>
</protein>